<dbReference type="Pfam" id="PF19306">
    <property type="entry name" value="WHD_Lhr"/>
    <property type="match status" value="1"/>
</dbReference>
<dbReference type="eggNOG" id="COG1201">
    <property type="taxonomic scope" value="Bacteria"/>
</dbReference>
<dbReference type="InterPro" id="IPR001650">
    <property type="entry name" value="Helicase_C-like"/>
</dbReference>
<name>E8R183_ISOPI</name>
<dbReference type="PANTHER" id="PTHR47962:SF5">
    <property type="entry name" value="ATP-DEPENDENT HELICASE LHR-RELATED"/>
    <property type="match status" value="1"/>
</dbReference>
<dbReference type="HOGENOM" id="CLU_002025_0_0_0"/>
<keyword evidence="8" id="KW-0413">Isomerase</keyword>
<dbReference type="Pfam" id="PF08494">
    <property type="entry name" value="DEAD_assoc"/>
    <property type="match status" value="1"/>
</dbReference>
<organism evidence="13 14">
    <name type="scientific">Isosphaera pallida (strain ATCC 43644 / DSM 9630 / IS1B)</name>
    <dbReference type="NCBI Taxonomy" id="575540"/>
    <lineage>
        <taxon>Bacteria</taxon>
        <taxon>Pseudomonadati</taxon>
        <taxon>Planctomycetota</taxon>
        <taxon>Planctomycetia</taxon>
        <taxon>Isosphaerales</taxon>
        <taxon>Isosphaeraceae</taxon>
        <taxon>Isosphaera</taxon>
    </lineage>
</organism>
<keyword evidence="2" id="KW-0227">DNA damage</keyword>
<gene>
    <name evidence="13" type="ordered locus">Isop_0698</name>
</gene>
<accession>E8R183</accession>
<dbReference type="STRING" id="575540.Isop_0698"/>
<dbReference type="Proteomes" id="UP000008631">
    <property type="component" value="Chromosome"/>
</dbReference>
<dbReference type="Pfam" id="PF00270">
    <property type="entry name" value="DEAD"/>
    <property type="match status" value="1"/>
</dbReference>
<dbReference type="SMART" id="SM00490">
    <property type="entry name" value="HELICc"/>
    <property type="match status" value="1"/>
</dbReference>
<dbReference type="InterPro" id="IPR027417">
    <property type="entry name" value="P-loop_NTPase"/>
</dbReference>
<dbReference type="EMBL" id="CP002353">
    <property type="protein sequence ID" value="ADV61289.1"/>
    <property type="molecule type" value="Genomic_DNA"/>
</dbReference>
<dbReference type="PROSITE" id="PS51194">
    <property type="entry name" value="HELICASE_CTER"/>
    <property type="match status" value="1"/>
</dbReference>
<dbReference type="PANTHER" id="PTHR47962">
    <property type="entry name" value="ATP-DEPENDENT HELICASE LHR-RELATED-RELATED"/>
    <property type="match status" value="1"/>
</dbReference>
<dbReference type="OrthoDB" id="9774462at2"/>
<dbReference type="InterPro" id="IPR011545">
    <property type="entry name" value="DEAD/DEAH_box_helicase_dom"/>
</dbReference>
<dbReference type="PROSITE" id="PS51192">
    <property type="entry name" value="HELICASE_ATP_BIND_1"/>
    <property type="match status" value="1"/>
</dbReference>
<keyword evidence="3" id="KW-0378">Hydrolase</keyword>
<evidence type="ECO:0000256" key="2">
    <source>
        <dbReference type="ARBA" id="ARBA00022763"/>
    </source>
</evidence>
<dbReference type="GO" id="GO:0004386">
    <property type="term" value="F:helicase activity"/>
    <property type="evidence" value="ECO:0007669"/>
    <property type="project" value="UniProtKB-KW"/>
</dbReference>
<dbReference type="SUPFAM" id="SSF52540">
    <property type="entry name" value="P-loop containing nucleoside triphosphate hydrolases"/>
    <property type="match status" value="1"/>
</dbReference>
<dbReference type="InterPro" id="IPR052511">
    <property type="entry name" value="ATP-dep_Helicase"/>
</dbReference>
<evidence type="ECO:0000256" key="5">
    <source>
        <dbReference type="ARBA" id="ARBA00022840"/>
    </source>
</evidence>
<dbReference type="Gene3D" id="3.40.50.300">
    <property type="entry name" value="P-loop containing nucleotide triphosphate hydrolases"/>
    <property type="match status" value="2"/>
</dbReference>
<proteinExistence type="inferred from homology"/>
<evidence type="ECO:0000259" key="12">
    <source>
        <dbReference type="PROSITE" id="PS51194"/>
    </source>
</evidence>
<feature type="region of interest" description="Disordered" evidence="10">
    <location>
        <begin position="1"/>
        <end position="20"/>
    </location>
</feature>
<keyword evidence="6" id="KW-0238">DNA-binding</keyword>
<evidence type="ECO:0000256" key="1">
    <source>
        <dbReference type="ARBA" id="ARBA00022741"/>
    </source>
</evidence>
<evidence type="ECO:0000256" key="8">
    <source>
        <dbReference type="ARBA" id="ARBA00023235"/>
    </source>
</evidence>
<dbReference type="KEGG" id="ipa:Isop_0698"/>
<keyword evidence="14" id="KW-1185">Reference proteome</keyword>
<keyword evidence="5" id="KW-0067">ATP-binding</keyword>
<dbReference type="Pfam" id="PF00271">
    <property type="entry name" value="Helicase_C"/>
    <property type="match status" value="1"/>
</dbReference>
<comment type="similarity">
    <text evidence="9">Belongs to the Lhr helicase family. Lhr-Core subfamily.</text>
</comment>
<dbReference type="GO" id="GO:0003677">
    <property type="term" value="F:DNA binding"/>
    <property type="evidence" value="ECO:0007669"/>
    <property type="project" value="UniProtKB-KW"/>
</dbReference>
<dbReference type="PIRSF" id="PIRSF037307">
    <property type="entry name" value="Lhr-like_helic_prd"/>
    <property type="match status" value="1"/>
</dbReference>
<evidence type="ECO:0000259" key="11">
    <source>
        <dbReference type="PROSITE" id="PS51192"/>
    </source>
</evidence>
<evidence type="ECO:0000256" key="4">
    <source>
        <dbReference type="ARBA" id="ARBA00022806"/>
    </source>
</evidence>
<keyword evidence="1" id="KW-0547">Nucleotide-binding</keyword>
<evidence type="ECO:0000256" key="9">
    <source>
        <dbReference type="ARBA" id="ARBA00093467"/>
    </source>
</evidence>
<protein>
    <submittedName>
        <fullName evidence="13">DEAD/DEAH box helicase domain protein</fullName>
    </submittedName>
</protein>
<keyword evidence="4 13" id="KW-0347">Helicase</keyword>
<reference evidence="13 14" key="2">
    <citation type="journal article" date="2011" name="Stand. Genomic Sci.">
        <title>Complete genome sequence of Isosphaera pallida type strain (IS1B).</title>
        <authorList>
            <consortium name="US DOE Joint Genome Institute (JGI-PGF)"/>
            <person name="Goker M."/>
            <person name="Cleland D."/>
            <person name="Saunders E."/>
            <person name="Lapidus A."/>
            <person name="Nolan M."/>
            <person name="Lucas S."/>
            <person name="Hammon N."/>
            <person name="Deshpande S."/>
            <person name="Cheng J.F."/>
            <person name="Tapia R."/>
            <person name="Han C."/>
            <person name="Goodwin L."/>
            <person name="Pitluck S."/>
            <person name="Liolios K."/>
            <person name="Pagani I."/>
            <person name="Ivanova N."/>
            <person name="Mavromatis K."/>
            <person name="Pati A."/>
            <person name="Chen A."/>
            <person name="Palaniappan K."/>
            <person name="Land M."/>
            <person name="Hauser L."/>
            <person name="Chang Y.J."/>
            <person name="Jeffries C.D."/>
            <person name="Detter J.C."/>
            <person name="Beck B."/>
            <person name="Woyke T."/>
            <person name="Bristow J."/>
            <person name="Eisen J.A."/>
            <person name="Markowitz V."/>
            <person name="Hugenholtz P."/>
            <person name="Kyrpides N.C."/>
            <person name="Klenk H.P."/>
        </authorList>
    </citation>
    <scope>NUCLEOTIDE SEQUENCE [LARGE SCALE GENOMIC DNA]</scope>
    <source>
        <strain evidence="14">ATCC 43644 / DSM 9630 / IS1B</strain>
    </source>
</reference>
<dbReference type="GO" id="GO:0005524">
    <property type="term" value="F:ATP binding"/>
    <property type="evidence" value="ECO:0007669"/>
    <property type="project" value="UniProtKB-KW"/>
</dbReference>
<dbReference type="GO" id="GO:0016887">
    <property type="term" value="F:ATP hydrolysis activity"/>
    <property type="evidence" value="ECO:0007669"/>
    <property type="project" value="TreeGrafter"/>
</dbReference>
<evidence type="ECO:0000256" key="10">
    <source>
        <dbReference type="SAM" id="MobiDB-lite"/>
    </source>
</evidence>
<dbReference type="InterPro" id="IPR017170">
    <property type="entry name" value="Lhr-like"/>
</dbReference>
<evidence type="ECO:0000313" key="13">
    <source>
        <dbReference type="EMBL" id="ADV61289.1"/>
    </source>
</evidence>
<dbReference type="InterPro" id="IPR045628">
    <property type="entry name" value="Lhr_WH_dom"/>
</dbReference>
<dbReference type="AlphaFoldDB" id="E8R183"/>
<evidence type="ECO:0000256" key="7">
    <source>
        <dbReference type="ARBA" id="ARBA00023204"/>
    </source>
</evidence>
<sequence>MTRRAPRSSNRAADDPLAGLSHPATRDWFRATFPQGPTPPQRLTWPVVAQHRHALVLAPTGTGKTLSAFLGVLDRLANHARPPEPVADGLRCVYVSPLRSLGYDVERNLQAPLEGLARRLGYDRPDQFLRVATRTSDTTAHQRRKLRDRPPHLLVTTPESLALMLSQADWRDHFAAVETIIVDEIHALAPTKRGVDLMLSLERLADLATTDPTRIGLSATCRPAQRIARYLVGPTRGCVVLDAWNPVRDDPQTDSNLAPDPQTPVAAAAQTELNNAIVQANSSIRLPDRTPELRVVNLLRADEGFHRGLSYRRLLARLEQEIRANRSTVIFANTRAFAERLTHDLRARFHSNVPTPYIGNAGDLIGNRLCDHQVASRVQLNARLKIEHSRLVRAVSAPPQGHPGDLVADKVTELVAVHHSALDATRRREVEHRLKTGQLRAVVTSTSLELGVDLGTADLTVLVGPPDSVQRCLQRVGRAGHSIEATPRGLIVTVGPAELLSALVTARAAREGRIEPIAVPRVPLDVVCQHLVGMACAGEWEVERAYELIRRADPTSTLSREDFLDCLSYLAGESSAPASAFEPEPGANPRWSGPRIWKAHGSFGAKSGRILRWFRMNVGTIHAEETIRVLVDGVELGTLEAVYAERLSRGDRFVLDGRALEVVRGEEGGILLARATGGEPNLPRWTSDRLSLSRQLAKEVFATRVQVRDLLRGSPDDLAQWLRAEFQHDEPDAVETLRALIEAQERCSVVPESDSVLIEDGPLEDWSGELTNSGSGRLWVFHAPLGRAACETLGRAVAARWGRRLRRDLGLTAADLGWALRVPAALPPDEDPPEPDWNELLDPEGLEQAVLTGLDRGELVAQRFRHAAAVGLMILKRHESQTRNTRGGGSVRVGGTRWAATKLYPVVKAAAPRHPLIREAQREALEEVLDLPTARAWLEQRPRVMRRTLQHQPLSPFAAAWIEPGGGLNPPGETLRFESPASALKRLHERLTRPRVQT</sequence>
<keyword evidence="7" id="KW-0234">DNA repair</keyword>
<dbReference type="InterPro" id="IPR013701">
    <property type="entry name" value="Lhr-like_DEAD/DEAH_assoc"/>
</dbReference>
<reference key="1">
    <citation type="submission" date="2010-11" db="EMBL/GenBank/DDBJ databases">
        <title>The complete sequence of chromosome of Isophaera pallida ATCC 43644.</title>
        <authorList>
            <consortium name="US DOE Joint Genome Institute (JGI-PGF)"/>
            <person name="Lucas S."/>
            <person name="Copeland A."/>
            <person name="Lapidus A."/>
            <person name="Bruce D."/>
            <person name="Goodwin L."/>
            <person name="Pitluck S."/>
            <person name="Kyrpides N."/>
            <person name="Mavromatis K."/>
            <person name="Pagani I."/>
            <person name="Ivanova N."/>
            <person name="Saunders E."/>
            <person name="Brettin T."/>
            <person name="Detter J.C."/>
            <person name="Han C."/>
            <person name="Tapia R."/>
            <person name="Land M."/>
            <person name="Hauser L."/>
            <person name="Markowitz V."/>
            <person name="Cheng J.-F."/>
            <person name="Hugenholtz P."/>
            <person name="Woyke T."/>
            <person name="Wu D."/>
            <person name="Eisen J.A."/>
        </authorList>
    </citation>
    <scope>NUCLEOTIDE SEQUENCE</scope>
    <source>
        <strain>ATCC 43644</strain>
    </source>
</reference>
<feature type="domain" description="Helicase ATP-binding" evidence="11">
    <location>
        <begin position="45"/>
        <end position="239"/>
    </location>
</feature>
<dbReference type="InParanoid" id="E8R183"/>
<dbReference type="GO" id="GO:0006281">
    <property type="term" value="P:DNA repair"/>
    <property type="evidence" value="ECO:0007669"/>
    <property type="project" value="UniProtKB-KW"/>
</dbReference>
<dbReference type="RefSeq" id="WP_013563578.1">
    <property type="nucleotide sequence ID" value="NC_014962.1"/>
</dbReference>
<evidence type="ECO:0000313" key="14">
    <source>
        <dbReference type="Proteomes" id="UP000008631"/>
    </source>
</evidence>
<dbReference type="SMART" id="SM00487">
    <property type="entry name" value="DEXDc"/>
    <property type="match status" value="1"/>
</dbReference>
<evidence type="ECO:0000256" key="3">
    <source>
        <dbReference type="ARBA" id="ARBA00022801"/>
    </source>
</evidence>
<evidence type="ECO:0000256" key="6">
    <source>
        <dbReference type="ARBA" id="ARBA00023125"/>
    </source>
</evidence>
<feature type="domain" description="Helicase C-terminal" evidence="12">
    <location>
        <begin position="310"/>
        <end position="525"/>
    </location>
</feature>
<dbReference type="InterPro" id="IPR014001">
    <property type="entry name" value="Helicase_ATP-bd"/>
</dbReference>